<gene>
    <name evidence="15" type="ORF">MSYG_2524</name>
</gene>
<keyword evidence="6" id="KW-0539">Nucleus</keyword>
<dbReference type="AlphaFoldDB" id="A0A1M8A6Y4"/>
<comment type="function">
    <text evidence="8">PPIases accelerate the folding of proteins. It catalyzes the cis-trans isomerization of proline imidic peptide bonds in oligopeptides. Involved in pre-mRNA splicing.</text>
</comment>
<organism evidence="15 16">
    <name type="scientific">Malassezia sympodialis (strain ATCC 42132)</name>
    <name type="common">Atopic eczema-associated yeast</name>
    <dbReference type="NCBI Taxonomy" id="1230383"/>
    <lineage>
        <taxon>Eukaryota</taxon>
        <taxon>Fungi</taxon>
        <taxon>Dikarya</taxon>
        <taxon>Basidiomycota</taxon>
        <taxon>Ustilaginomycotina</taxon>
        <taxon>Malasseziomycetes</taxon>
        <taxon>Malasseziales</taxon>
        <taxon>Malasseziaceae</taxon>
        <taxon>Malassezia</taxon>
    </lineage>
</organism>
<dbReference type="InterPro" id="IPR044666">
    <property type="entry name" value="Cyclophilin_A-like"/>
</dbReference>
<dbReference type="InterPro" id="IPR002130">
    <property type="entry name" value="Cyclophilin-type_PPIase_dom"/>
</dbReference>
<keyword evidence="5 15" id="KW-0413">Isomerase</keyword>
<protein>
    <recommendedName>
        <fullName evidence="10">Peptidyl-prolyl isomerase CWC27</fullName>
        <ecNumber evidence="3">5.2.1.8</ecNumber>
    </recommendedName>
    <alternativeName>
        <fullName evidence="9">Peptidyl-prolyl isomerase cwc27</fullName>
    </alternativeName>
    <alternativeName>
        <fullName evidence="11 12">Rotamase CWC27</fullName>
    </alternativeName>
</protein>
<evidence type="ECO:0000256" key="5">
    <source>
        <dbReference type="ARBA" id="ARBA00023235"/>
    </source>
</evidence>
<dbReference type="CDD" id="cd01925">
    <property type="entry name" value="cyclophilin_CeCYP16-like"/>
    <property type="match status" value="1"/>
</dbReference>
<evidence type="ECO:0000256" key="2">
    <source>
        <dbReference type="ARBA" id="ARBA00004123"/>
    </source>
</evidence>
<feature type="region of interest" description="Disordered" evidence="13">
    <location>
        <begin position="434"/>
        <end position="458"/>
    </location>
</feature>
<proteinExistence type="inferred from homology"/>
<evidence type="ECO:0000256" key="4">
    <source>
        <dbReference type="ARBA" id="ARBA00023110"/>
    </source>
</evidence>
<comment type="subcellular location">
    <subcellularLocation>
        <location evidence="2">Nucleus</location>
    </subcellularLocation>
</comment>
<dbReference type="PANTHER" id="PTHR45625">
    <property type="entry name" value="PEPTIDYL-PROLYL CIS-TRANS ISOMERASE-RELATED"/>
    <property type="match status" value="1"/>
</dbReference>
<dbReference type="FunFam" id="2.40.100.10:FF:000007">
    <property type="entry name" value="Peptidyl-prolyl cis-trans isomerase CWC27 homolog"/>
    <property type="match status" value="1"/>
</dbReference>
<evidence type="ECO:0000256" key="11">
    <source>
        <dbReference type="ARBA" id="ARBA00082698"/>
    </source>
</evidence>
<dbReference type="OrthoDB" id="442970at2759"/>
<dbReference type="PROSITE" id="PS50072">
    <property type="entry name" value="CSA_PPIASE_2"/>
    <property type="match status" value="1"/>
</dbReference>
<evidence type="ECO:0000256" key="13">
    <source>
        <dbReference type="SAM" id="MobiDB-lite"/>
    </source>
</evidence>
<dbReference type="Gene3D" id="2.40.100.10">
    <property type="entry name" value="Cyclophilin-like"/>
    <property type="match status" value="1"/>
</dbReference>
<evidence type="ECO:0000256" key="1">
    <source>
        <dbReference type="ARBA" id="ARBA00000971"/>
    </source>
</evidence>
<comment type="similarity">
    <text evidence="7">Belongs to the cyclophilin-type PPIase family. CWC27 subfamily.</text>
</comment>
<dbReference type="EC" id="5.2.1.8" evidence="3"/>
<dbReference type="PRINTS" id="PR00153">
    <property type="entry name" value="CSAPPISMRASE"/>
</dbReference>
<dbReference type="PANTHER" id="PTHR45625:SF6">
    <property type="entry name" value="SPLICEOSOME-ASSOCIATED PROTEIN CWC27 HOMOLOG"/>
    <property type="match status" value="1"/>
</dbReference>
<evidence type="ECO:0000256" key="12">
    <source>
        <dbReference type="ARBA" id="ARBA00083804"/>
    </source>
</evidence>
<evidence type="ECO:0000256" key="3">
    <source>
        <dbReference type="ARBA" id="ARBA00013194"/>
    </source>
</evidence>
<evidence type="ECO:0000259" key="14">
    <source>
        <dbReference type="PROSITE" id="PS50072"/>
    </source>
</evidence>
<comment type="catalytic activity">
    <reaction evidence="1">
        <text>[protein]-peptidylproline (omega=180) = [protein]-peptidylproline (omega=0)</text>
        <dbReference type="Rhea" id="RHEA:16237"/>
        <dbReference type="Rhea" id="RHEA-COMP:10747"/>
        <dbReference type="Rhea" id="RHEA-COMP:10748"/>
        <dbReference type="ChEBI" id="CHEBI:83833"/>
        <dbReference type="ChEBI" id="CHEBI:83834"/>
        <dbReference type="EC" id="5.2.1.8"/>
    </reaction>
</comment>
<reference evidence="16" key="1">
    <citation type="journal article" date="2017" name="Nucleic Acids Res.">
        <title>Proteogenomics produces comprehensive and highly accurate protein-coding gene annotation in a complete genome assembly of Malassezia sympodialis.</title>
        <authorList>
            <person name="Zhu Y."/>
            <person name="Engstroem P.G."/>
            <person name="Tellgren-Roth C."/>
            <person name="Baudo C.D."/>
            <person name="Kennell J.C."/>
            <person name="Sun S."/>
            <person name="Billmyre R.B."/>
            <person name="Schroeder M.S."/>
            <person name="Andersson A."/>
            <person name="Holm T."/>
            <person name="Sigurgeirsson B."/>
            <person name="Wu G."/>
            <person name="Sankaranarayanan S.R."/>
            <person name="Siddharthan R."/>
            <person name="Sanyal K."/>
            <person name="Lundeberg J."/>
            <person name="Nystedt B."/>
            <person name="Boekhout T."/>
            <person name="Dawson T.L. Jr."/>
            <person name="Heitman J."/>
            <person name="Scheynius A."/>
            <person name="Lehtioe J."/>
        </authorList>
    </citation>
    <scope>NUCLEOTIDE SEQUENCE [LARGE SCALE GENOMIC DNA]</scope>
    <source>
        <strain evidence="16">ATCC 42132</strain>
    </source>
</reference>
<dbReference type="Proteomes" id="UP000186303">
    <property type="component" value="Chromosome 4"/>
</dbReference>
<evidence type="ECO:0000256" key="10">
    <source>
        <dbReference type="ARBA" id="ARBA00071024"/>
    </source>
</evidence>
<evidence type="ECO:0000313" key="15">
    <source>
        <dbReference type="EMBL" id="SHO78182.1"/>
    </source>
</evidence>
<dbReference type="GO" id="GO:0003755">
    <property type="term" value="F:peptidyl-prolyl cis-trans isomerase activity"/>
    <property type="evidence" value="ECO:0007669"/>
    <property type="project" value="UniProtKB-KW"/>
</dbReference>
<feature type="domain" description="PPIase cyclophilin-type" evidence="14">
    <location>
        <begin position="19"/>
        <end position="169"/>
    </location>
</feature>
<feature type="region of interest" description="Disordered" evidence="13">
    <location>
        <begin position="199"/>
        <end position="310"/>
    </location>
</feature>
<dbReference type="SUPFAM" id="SSF50891">
    <property type="entry name" value="Cyclophilin-like"/>
    <property type="match status" value="1"/>
</dbReference>
<dbReference type="VEuPathDB" id="FungiDB:MSYG_2524"/>
<sequence>MSTLYVTEPPTDGKVILYTPKGEIEIELWSKEAPKACKNFIALTLEGYFDNLVWHRIVPGFIIQTGDPTGTGQGGESFFGSPFENELHQRLRFNRRGLVAMANTGEKNSNDSQFFITLDSTPELQNKHTIFGRVAGSTIYNVLALANVEISESEPDRPVYPPKLNRAEVVHNPFSDLVPRITPEERIVQNQAKAMAAERADSLKRKNKRPKKNVTLLSFGSEEDVSQEERSRKPMSSHDLLEDKRLSKKPHHDIQLKQENVPTENFRKGHIKGPRIPEELNPTENVSQQVSETENLLSTPEIKPKQSSGRELLNSIVQQYKQDKKDSNPPRDLDQLKLLGSFQKNIREKTSVPKGQSELTRLSSESLWDDDANMHEYGAEDDDDVNWRSHRFDSGGIPLSGLNDQYSIEDYQVIDSRNTRGEMALSLGFGEKKSRKAFEEKARQEKLRRDGRRGRDWI</sequence>
<dbReference type="InterPro" id="IPR029000">
    <property type="entry name" value="Cyclophilin-like_dom_sf"/>
</dbReference>
<evidence type="ECO:0000256" key="7">
    <source>
        <dbReference type="ARBA" id="ARBA00038509"/>
    </source>
</evidence>
<keyword evidence="16" id="KW-1185">Reference proteome</keyword>
<feature type="compositionally biased region" description="Polar residues" evidence="13">
    <location>
        <begin position="282"/>
        <end position="298"/>
    </location>
</feature>
<dbReference type="Pfam" id="PF00160">
    <property type="entry name" value="Pro_isomerase"/>
    <property type="match status" value="1"/>
</dbReference>
<evidence type="ECO:0000256" key="6">
    <source>
        <dbReference type="ARBA" id="ARBA00023242"/>
    </source>
</evidence>
<dbReference type="STRING" id="1230383.A0A1M8A6Y4"/>
<dbReference type="OMA" id="VWHRIVP"/>
<keyword evidence="4" id="KW-0697">Rotamase</keyword>
<accession>A0A1M8A6Y4</accession>
<dbReference type="EMBL" id="LT671824">
    <property type="protein sequence ID" value="SHO78182.1"/>
    <property type="molecule type" value="Genomic_DNA"/>
</dbReference>
<evidence type="ECO:0000256" key="8">
    <source>
        <dbReference type="ARBA" id="ARBA00055615"/>
    </source>
</evidence>
<dbReference type="GO" id="GO:0071013">
    <property type="term" value="C:catalytic step 2 spliceosome"/>
    <property type="evidence" value="ECO:0007669"/>
    <property type="project" value="TreeGrafter"/>
</dbReference>
<evidence type="ECO:0000256" key="9">
    <source>
        <dbReference type="ARBA" id="ARBA00067721"/>
    </source>
</evidence>
<name>A0A1M8A6Y4_MALS4</name>
<evidence type="ECO:0000313" key="16">
    <source>
        <dbReference type="Proteomes" id="UP000186303"/>
    </source>
</evidence>